<proteinExistence type="predicted"/>
<reference evidence="2" key="3">
    <citation type="submission" date="2016-06" db="UniProtKB">
        <authorList>
            <consortium name="WormBaseParasite"/>
        </authorList>
    </citation>
    <scope>IDENTIFICATION</scope>
</reference>
<dbReference type="AlphaFoldDB" id="A0A183CIA0"/>
<sequence length="147" mass="16550">MLVVGLLGAPTFRPDDISPTARILQWTFRIGTRLWWAVDWDVGLGARGYRYGVAREQCARGRTNRSCGDGGSETGPHRGLRAWRRIVNRRGMEETINFGSMSRDRGEAALFQRPYSSKLFKREGGGRYSQGQPLILDFKSFQVHAGS</sequence>
<protein>
    <submittedName>
        <fullName evidence="2">Uncharacterized protein</fullName>
    </submittedName>
</protein>
<evidence type="ECO:0000313" key="1">
    <source>
        <dbReference type="Proteomes" id="UP000050741"/>
    </source>
</evidence>
<dbReference type="Proteomes" id="UP000050741">
    <property type="component" value="Unassembled WGS sequence"/>
</dbReference>
<evidence type="ECO:0000313" key="2">
    <source>
        <dbReference type="WBParaSite" id="GPLIN_001260600"/>
    </source>
</evidence>
<reference evidence="1" key="2">
    <citation type="submission" date="2014-05" db="EMBL/GenBank/DDBJ databases">
        <title>The genome and life-stage specific transcriptomes of Globodera pallida elucidate key aspects of plant parasitism by a cyst nematode.</title>
        <authorList>
            <person name="Cotton J.A."/>
            <person name="Lilley C.J."/>
            <person name="Jones L.M."/>
            <person name="Kikuchi T."/>
            <person name="Reid A.J."/>
            <person name="Thorpe P."/>
            <person name="Tsai I.J."/>
            <person name="Beasley H."/>
            <person name="Blok V."/>
            <person name="Cock P.J.A."/>
            <person name="Van den Akker S.E."/>
            <person name="Holroyd N."/>
            <person name="Hunt M."/>
            <person name="Mantelin S."/>
            <person name="Naghra H."/>
            <person name="Pain A."/>
            <person name="Palomares-Rius J.E."/>
            <person name="Zarowiecki M."/>
            <person name="Berriman M."/>
            <person name="Jones J.T."/>
            <person name="Urwin P.E."/>
        </authorList>
    </citation>
    <scope>NUCLEOTIDE SEQUENCE [LARGE SCALE GENOMIC DNA]</scope>
    <source>
        <strain evidence="1">Lindley</strain>
    </source>
</reference>
<reference evidence="1" key="1">
    <citation type="submission" date="2013-12" db="EMBL/GenBank/DDBJ databases">
        <authorList>
            <person name="Aslett M."/>
        </authorList>
    </citation>
    <scope>NUCLEOTIDE SEQUENCE [LARGE SCALE GENOMIC DNA]</scope>
    <source>
        <strain evidence="1">Lindley</strain>
    </source>
</reference>
<dbReference type="WBParaSite" id="GPLIN_001260600">
    <property type="protein sequence ID" value="GPLIN_001260600"/>
    <property type="gene ID" value="GPLIN_001260600"/>
</dbReference>
<keyword evidence="1" id="KW-1185">Reference proteome</keyword>
<organism evidence="1 2">
    <name type="scientific">Globodera pallida</name>
    <name type="common">Potato cyst nematode worm</name>
    <name type="synonym">Heterodera pallida</name>
    <dbReference type="NCBI Taxonomy" id="36090"/>
    <lineage>
        <taxon>Eukaryota</taxon>
        <taxon>Metazoa</taxon>
        <taxon>Ecdysozoa</taxon>
        <taxon>Nematoda</taxon>
        <taxon>Chromadorea</taxon>
        <taxon>Rhabditida</taxon>
        <taxon>Tylenchina</taxon>
        <taxon>Tylenchomorpha</taxon>
        <taxon>Tylenchoidea</taxon>
        <taxon>Heteroderidae</taxon>
        <taxon>Heteroderinae</taxon>
        <taxon>Globodera</taxon>
    </lineage>
</organism>
<accession>A0A183CIA0</accession>
<name>A0A183CIA0_GLOPA</name>